<keyword evidence="4" id="KW-1185">Reference proteome</keyword>
<dbReference type="InterPro" id="IPR009053">
    <property type="entry name" value="Prefoldin"/>
</dbReference>
<dbReference type="SUPFAM" id="SSF46579">
    <property type="entry name" value="Prefoldin"/>
    <property type="match status" value="1"/>
</dbReference>
<dbReference type="STRING" id="4781.A0A0P1A6J6"/>
<dbReference type="GO" id="GO:1990114">
    <property type="term" value="P:RNA polymerase II core complex assembly"/>
    <property type="evidence" value="ECO:0007669"/>
    <property type="project" value="TreeGrafter"/>
</dbReference>
<evidence type="ECO:0000313" key="4">
    <source>
        <dbReference type="Proteomes" id="UP000054928"/>
    </source>
</evidence>
<comment type="similarity">
    <text evidence="1">Belongs to the prefoldin subunit alpha family.</text>
</comment>
<evidence type="ECO:0000256" key="2">
    <source>
        <dbReference type="ARBA" id="ARBA00023186"/>
    </source>
</evidence>
<proteinExistence type="inferred from homology"/>
<organism evidence="3 4">
    <name type="scientific">Plasmopara halstedii</name>
    <name type="common">Downy mildew of sunflower</name>
    <dbReference type="NCBI Taxonomy" id="4781"/>
    <lineage>
        <taxon>Eukaryota</taxon>
        <taxon>Sar</taxon>
        <taxon>Stramenopiles</taxon>
        <taxon>Oomycota</taxon>
        <taxon>Peronosporomycetes</taxon>
        <taxon>Peronosporales</taxon>
        <taxon>Peronosporaceae</taxon>
        <taxon>Plasmopara</taxon>
    </lineage>
</organism>
<dbReference type="EMBL" id="CCYD01000112">
    <property type="protein sequence ID" value="CEG36230.1"/>
    <property type="molecule type" value="Genomic_DNA"/>
</dbReference>
<dbReference type="InterPro" id="IPR004127">
    <property type="entry name" value="Prefoldin_subunit_alpha"/>
</dbReference>
<dbReference type="GO" id="GO:0051082">
    <property type="term" value="F:unfolded protein binding"/>
    <property type="evidence" value="ECO:0007669"/>
    <property type="project" value="InterPro"/>
</dbReference>
<dbReference type="GO" id="GO:0005737">
    <property type="term" value="C:cytoplasm"/>
    <property type="evidence" value="ECO:0007669"/>
    <property type="project" value="TreeGrafter"/>
</dbReference>
<dbReference type="GO" id="GO:0006457">
    <property type="term" value="P:protein folding"/>
    <property type="evidence" value="ECO:0007669"/>
    <property type="project" value="InterPro"/>
</dbReference>
<dbReference type="GO" id="GO:1990115">
    <property type="term" value="P:RNA polymerase III assembly"/>
    <property type="evidence" value="ECO:0007669"/>
    <property type="project" value="TreeGrafter"/>
</dbReference>
<sequence>MADVQSEVNLVDLSLEQLNALKGQLENELQQLTASFGGLSEAQSRFGESKEALKSMASSDSNKEVLIPLTASMFVPGKLASKDEVLVDLGTGYFVEQSVEKAAQFMDRKIEFLQSNTDQLKTVIDNKRNMFEAVLMIMQQKVVAILNFRISKVSELHGSQQLNSSTISNLSKLIETIRPAECPQNRSLYNELKMMDQQHNVDRQVNEAQRVSSPSRHITYLRKVPHDPFAVSPHTKPLVFRKTKRELEKEQREQAFMQQDRIQNKKLRVEEGMCKSINNAQLNSVQLQQWSCRRTAYVLRAHTRRRLQF</sequence>
<dbReference type="FunFam" id="1.10.287.370:FF:000004">
    <property type="entry name" value="Probable prefoldin subunit 5"/>
    <property type="match status" value="1"/>
</dbReference>
<dbReference type="AlphaFoldDB" id="A0A0P1A6J6"/>
<dbReference type="NCBIfam" id="TIGR00293">
    <property type="entry name" value="prefoldin subunit alpha"/>
    <property type="match status" value="1"/>
</dbReference>
<accession>A0A0P1A6J6</accession>
<evidence type="ECO:0000313" key="3">
    <source>
        <dbReference type="EMBL" id="CEG36230.1"/>
    </source>
</evidence>
<keyword evidence="2" id="KW-0143">Chaperone</keyword>
<dbReference type="CDD" id="cd23157">
    <property type="entry name" value="Prefoldin_5"/>
    <property type="match status" value="1"/>
</dbReference>
<evidence type="ECO:0000256" key="1">
    <source>
        <dbReference type="ARBA" id="ARBA00010048"/>
    </source>
</evidence>
<dbReference type="Gene3D" id="1.10.287.370">
    <property type="match status" value="1"/>
</dbReference>
<dbReference type="SMR" id="A0A0P1A6J6"/>
<dbReference type="GO" id="GO:0016272">
    <property type="term" value="C:prefoldin complex"/>
    <property type="evidence" value="ECO:0007669"/>
    <property type="project" value="InterPro"/>
</dbReference>
<dbReference type="InterPro" id="IPR011599">
    <property type="entry name" value="PFD_alpha_archaea"/>
</dbReference>
<dbReference type="RefSeq" id="XP_024572599.1">
    <property type="nucleotide sequence ID" value="XM_024717512.1"/>
</dbReference>
<dbReference type="PANTHER" id="PTHR12674:SF2">
    <property type="entry name" value="PREFOLDIN SUBUNIT 5"/>
    <property type="match status" value="1"/>
</dbReference>
<dbReference type="GO" id="GO:1990113">
    <property type="term" value="P:RNA polymerase I assembly"/>
    <property type="evidence" value="ECO:0007669"/>
    <property type="project" value="TreeGrafter"/>
</dbReference>
<dbReference type="PANTHER" id="PTHR12674">
    <property type="entry name" value="PREFOLDIN SUBUNIT 5"/>
    <property type="match status" value="1"/>
</dbReference>
<protein>
    <submittedName>
        <fullName evidence="3">Alpha subunit</fullName>
    </submittedName>
</protein>
<dbReference type="Pfam" id="PF02996">
    <property type="entry name" value="Prefoldin"/>
    <property type="match status" value="1"/>
</dbReference>
<dbReference type="GeneID" id="36395604"/>
<dbReference type="HAMAP" id="MF_00308">
    <property type="entry name" value="PfdA"/>
    <property type="match status" value="1"/>
</dbReference>
<dbReference type="OrthoDB" id="10267474at2759"/>
<name>A0A0P1A6J6_PLAHL</name>
<dbReference type="Proteomes" id="UP000054928">
    <property type="component" value="Unassembled WGS sequence"/>
</dbReference>
<reference evidence="4" key="1">
    <citation type="submission" date="2014-09" db="EMBL/GenBank/DDBJ databases">
        <authorList>
            <person name="Sharma Rahul"/>
            <person name="Thines Marco"/>
        </authorList>
    </citation>
    <scope>NUCLEOTIDE SEQUENCE [LARGE SCALE GENOMIC DNA]</scope>
</reference>